<evidence type="ECO:0000256" key="1">
    <source>
        <dbReference type="ARBA" id="ARBA00004141"/>
    </source>
</evidence>
<protein>
    <submittedName>
        <fullName evidence="17">Emopamil-binding protein</fullName>
    </submittedName>
</protein>
<feature type="transmembrane region" description="Helical" evidence="15">
    <location>
        <begin position="40"/>
        <end position="59"/>
    </location>
</feature>
<dbReference type="PANTHER" id="PTHR14207">
    <property type="entry name" value="STEROL ISOMERASE"/>
    <property type="match status" value="1"/>
</dbReference>
<keyword evidence="7" id="KW-0756">Sterol biosynthesis</keyword>
<proteinExistence type="inferred from homology"/>
<evidence type="ECO:0000256" key="9">
    <source>
        <dbReference type="ARBA" id="ARBA00023136"/>
    </source>
</evidence>
<keyword evidence="12" id="KW-0413">Isomerase</keyword>
<reference evidence="17 18" key="1">
    <citation type="journal article" date="2012" name="PLoS Pathog.">
        <title>Diverse lifestyles and strategies of plant pathogenesis encoded in the genomes of eighteen Dothideomycetes fungi.</title>
        <authorList>
            <person name="Ohm R.A."/>
            <person name="Feau N."/>
            <person name="Henrissat B."/>
            <person name="Schoch C.L."/>
            <person name="Horwitz B.A."/>
            <person name="Barry K.W."/>
            <person name="Condon B.J."/>
            <person name="Copeland A.C."/>
            <person name="Dhillon B."/>
            <person name="Glaser F."/>
            <person name="Hesse C.N."/>
            <person name="Kosti I."/>
            <person name="LaButti K."/>
            <person name="Lindquist E.A."/>
            <person name="Lucas S."/>
            <person name="Salamov A.A."/>
            <person name="Bradshaw R.E."/>
            <person name="Ciuffetti L."/>
            <person name="Hamelin R.C."/>
            <person name="Kema G.H.J."/>
            <person name="Lawrence C."/>
            <person name="Scott J.A."/>
            <person name="Spatafora J.W."/>
            <person name="Turgeon B.G."/>
            <person name="de Wit P.J.G.M."/>
            <person name="Zhong S."/>
            <person name="Goodwin S.B."/>
            <person name="Grigoriev I.V."/>
        </authorList>
    </citation>
    <scope>NUCLEOTIDE SEQUENCE [LARGE SCALE GENOMIC DNA]</scope>
    <source>
        <strain evidence="17 18">SO2202</strain>
    </source>
</reference>
<dbReference type="InterPro" id="IPR007905">
    <property type="entry name" value="EBP"/>
</dbReference>
<evidence type="ECO:0000256" key="2">
    <source>
        <dbReference type="ARBA" id="ARBA00008337"/>
    </source>
</evidence>
<comment type="subcellular location">
    <subcellularLocation>
        <location evidence="1">Membrane</location>
        <topology evidence="1">Multi-pass membrane protein</topology>
    </subcellularLocation>
</comment>
<dbReference type="GeneID" id="27900027"/>
<name>M3CMP5_SPHMS</name>
<evidence type="ECO:0000256" key="15">
    <source>
        <dbReference type="SAM" id="Phobius"/>
    </source>
</evidence>
<keyword evidence="5" id="KW-0752">Steroid biosynthesis</keyword>
<dbReference type="GO" id="GO:0005783">
    <property type="term" value="C:endoplasmic reticulum"/>
    <property type="evidence" value="ECO:0007669"/>
    <property type="project" value="TreeGrafter"/>
</dbReference>
<comment type="similarity">
    <text evidence="2">Belongs to the EBP family.</text>
</comment>
<feature type="transmembrane region" description="Helical" evidence="15">
    <location>
        <begin position="226"/>
        <end position="246"/>
    </location>
</feature>
<dbReference type="Proteomes" id="UP000016931">
    <property type="component" value="Unassembled WGS sequence"/>
</dbReference>
<keyword evidence="4 13" id="KW-0812">Transmembrane</keyword>
<keyword evidence="3" id="KW-0444">Lipid biosynthesis</keyword>
<gene>
    <name evidence="17" type="ORF">SEPMUDRAFT_138844</name>
</gene>
<dbReference type="Pfam" id="PF05241">
    <property type="entry name" value="EBP"/>
    <property type="match status" value="1"/>
</dbReference>
<dbReference type="GO" id="GO:0004769">
    <property type="term" value="F:steroid Delta-isomerase activity"/>
    <property type="evidence" value="ECO:0007669"/>
    <property type="project" value="TreeGrafter"/>
</dbReference>
<evidence type="ECO:0000256" key="11">
    <source>
        <dbReference type="ARBA" id="ARBA00023221"/>
    </source>
</evidence>
<dbReference type="eggNOG" id="KOG4826">
    <property type="taxonomic scope" value="Eukaryota"/>
</dbReference>
<dbReference type="RefSeq" id="XP_016763204.1">
    <property type="nucleotide sequence ID" value="XM_016902890.1"/>
</dbReference>
<dbReference type="OrthoDB" id="58557at2759"/>
<dbReference type="GO" id="GO:0016126">
    <property type="term" value="P:sterol biosynthetic process"/>
    <property type="evidence" value="ECO:0007669"/>
    <property type="project" value="UniProtKB-KW"/>
</dbReference>
<evidence type="ECO:0000256" key="4">
    <source>
        <dbReference type="ARBA" id="ARBA00022692"/>
    </source>
</evidence>
<evidence type="ECO:0000313" key="17">
    <source>
        <dbReference type="EMBL" id="EMF15083.1"/>
    </source>
</evidence>
<dbReference type="OMA" id="YFAYNFR"/>
<dbReference type="EMBL" id="KB456261">
    <property type="protein sequence ID" value="EMF15083.1"/>
    <property type="molecule type" value="Genomic_DNA"/>
</dbReference>
<evidence type="ECO:0000256" key="5">
    <source>
        <dbReference type="ARBA" id="ARBA00022955"/>
    </source>
</evidence>
<keyword evidence="8" id="KW-0443">Lipid metabolism</keyword>
<dbReference type="PROSITE" id="PS51751">
    <property type="entry name" value="EXPERA"/>
    <property type="match status" value="1"/>
</dbReference>
<evidence type="ECO:0000256" key="7">
    <source>
        <dbReference type="ARBA" id="ARBA00023011"/>
    </source>
</evidence>
<keyword evidence="11" id="KW-0753">Steroid metabolism</keyword>
<dbReference type="GO" id="GO:0000247">
    <property type="term" value="F:C-8 sterol isomerase activity"/>
    <property type="evidence" value="ECO:0007669"/>
    <property type="project" value="TreeGrafter"/>
</dbReference>
<keyword evidence="18" id="KW-1185">Reference proteome</keyword>
<evidence type="ECO:0000256" key="6">
    <source>
        <dbReference type="ARBA" id="ARBA00022989"/>
    </source>
</evidence>
<dbReference type="InterPro" id="IPR033118">
    <property type="entry name" value="EXPERA"/>
</dbReference>
<keyword evidence="10" id="KW-1207">Sterol metabolism</keyword>
<dbReference type="HOGENOM" id="CLU_072128_0_0_1"/>
<dbReference type="STRING" id="692275.M3CMP5"/>
<evidence type="ECO:0000259" key="16">
    <source>
        <dbReference type="PROSITE" id="PS51751"/>
    </source>
</evidence>
<dbReference type="GO" id="GO:0047750">
    <property type="term" value="F:cholestenol delta-isomerase activity"/>
    <property type="evidence" value="ECO:0007669"/>
    <property type="project" value="InterPro"/>
</dbReference>
<keyword evidence="6 13" id="KW-1133">Transmembrane helix</keyword>
<dbReference type="PANTHER" id="PTHR14207:SF0">
    <property type="entry name" value="3-BETA-HYDROXYSTEROID-DELTA(8),DELTA(7)-ISOMERASE"/>
    <property type="match status" value="1"/>
</dbReference>
<evidence type="ECO:0000256" key="8">
    <source>
        <dbReference type="ARBA" id="ARBA00023098"/>
    </source>
</evidence>
<dbReference type="GO" id="GO:0016020">
    <property type="term" value="C:membrane"/>
    <property type="evidence" value="ECO:0007669"/>
    <property type="project" value="UniProtKB-SubCell"/>
</dbReference>
<sequence>MSQLTTTTTTTNATSQQHPYYPLNALIPHYRPNTTSVPTLLLIFFASCTLLLFFCYFFATTRIYAAAASSLPLPQEEEEKSKEKNESKSRETDTGLSGGELSTLMWFVLSGTIHVVFEGYYVRFYEELAGKEGVLGEMWKEYAFSDSRYLTKNTFVLCVETLTVLLWGPGCFLVAALILQRSPWRYPLQIIVSMGQLYGDALYYATSFFDHAVNGISYSRPEALYFWFYFVGCNAVWIVVPAILIYQSSVKAVSAIAACSELDSSKKVR</sequence>
<accession>M3CMP5</accession>
<organism evidence="17 18">
    <name type="scientific">Sphaerulina musiva (strain SO2202)</name>
    <name type="common">Poplar stem canker fungus</name>
    <name type="synonym">Septoria musiva</name>
    <dbReference type="NCBI Taxonomy" id="692275"/>
    <lineage>
        <taxon>Eukaryota</taxon>
        <taxon>Fungi</taxon>
        <taxon>Dikarya</taxon>
        <taxon>Ascomycota</taxon>
        <taxon>Pezizomycotina</taxon>
        <taxon>Dothideomycetes</taxon>
        <taxon>Dothideomycetidae</taxon>
        <taxon>Mycosphaerellales</taxon>
        <taxon>Mycosphaerellaceae</taxon>
        <taxon>Sphaerulina</taxon>
    </lineage>
</organism>
<evidence type="ECO:0000313" key="18">
    <source>
        <dbReference type="Proteomes" id="UP000016931"/>
    </source>
</evidence>
<evidence type="ECO:0000256" key="13">
    <source>
        <dbReference type="PROSITE-ProRule" id="PRU01087"/>
    </source>
</evidence>
<feature type="compositionally biased region" description="Basic and acidic residues" evidence="14">
    <location>
        <begin position="79"/>
        <end position="93"/>
    </location>
</feature>
<feature type="transmembrane region" description="Helical" evidence="15">
    <location>
        <begin position="154"/>
        <end position="179"/>
    </location>
</feature>
<dbReference type="AlphaFoldDB" id="M3CMP5"/>
<feature type="domain" description="EXPERA" evidence="16">
    <location>
        <begin position="99"/>
        <end position="245"/>
    </location>
</feature>
<evidence type="ECO:0000256" key="12">
    <source>
        <dbReference type="ARBA" id="ARBA00023235"/>
    </source>
</evidence>
<evidence type="ECO:0000256" key="14">
    <source>
        <dbReference type="SAM" id="MobiDB-lite"/>
    </source>
</evidence>
<keyword evidence="9 13" id="KW-0472">Membrane</keyword>
<evidence type="ECO:0000256" key="3">
    <source>
        <dbReference type="ARBA" id="ARBA00022516"/>
    </source>
</evidence>
<feature type="region of interest" description="Disordered" evidence="14">
    <location>
        <begin position="75"/>
        <end position="96"/>
    </location>
</feature>
<evidence type="ECO:0000256" key="10">
    <source>
        <dbReference type="ARBA" id="ARBA00023166"/>
    </source>
</evidence>